<comment type="caution">
    <text evidence="1">The sequence shown here is derived from an EMBL/GenBank/DDBJ whole genome shotgun (WGS) entry which is preliminary data.</text>
</comment>
<sequence length="72" mass="7779">MAKKIELIFKNEIGRNVTISLDDPIEPVDPGKVALVMDLVLAQQAFVSSGGFLVSKVGARVVERNVDPIQMA</sequence>
<accession>A0A4Q0VLY9</accession>
<dbReference type="RefSeq" id="WP_129080345.1">
    <property type="nucleotide sequence ID" value="NZ_QOUX01000047.1"/>
</dbReference>
<dbReference type="EMBL" id="QOUX01000047">
    <property type="protein sequence ID" value="RXI96368.1"/>
    <property type="molecule type" value="Genomic_DNA"/>
</dbReference>
<dbReference type="Proteomes" id="UP000290649">
    <property type="component" value="Unassembled WGS sequence"/>
</dbReference>
<name>A0A4Q0VLY9_9BACI</name>
<organism evidence="1 2">
    <name type="scientific">Anaerobacillus alkaliphilus</name>
    <dbReference type="NCBI Taxonomy" id="1548597"/>
    <lineage>
        <taxon>Bacteria</taxon>
        <taxon>Bacillati</taxon>
        <taxon>Bacillota</taxon>
        <taxon>Bacilli</taxon>
        <taxon>Bacillales</taxon>
        <taxon>Bacillaceae</taxon>
        <taxon>Anaerobacillus</taxon>
    </lineage>
</organism>
<gene>
    <name evidence="1" type="ORF">DS745_21870</name>
</gene>
<dbReference type="Pfam" id="PF11148">
    <property type="entry name" value="DUF2922"/>
    <property type="match status" value="1"/>
</dbReference>
<proteinExistence type="predicted"/>
<dbReference type="InterPro" id="IPR021321">
    <property type="entry name" value="DUF2922"/>
</dbReference>
<dbReference type="OrthoDB" id="2454247at2"/>
<evidence type="ECO:0000313" key="2">
    <source>
        <dbReference type="Proteomes" id="UP000290649"/>
    </source>
</evidence>
<evidence type="ECO:0000313" key="1">
    <source>
        <dbReference type="EMBL" id="RXI96368.1"/>
    </source>
</evidence>
<reference evidence="1 2" key="1">
    <citation type="journal article" date="2019" name="Int. J. Syst. Evol. Microbiol.">
        <title>Anaerobacillus alkaliphilus sp. nov., a novel alkaliphilic and moderately halophilic bacterium.</title>
        <authorList>
            <person name="Borsodi A.K."/>
            <person name="Aszalos J.M."/>
            <person name="Bihari P."/>
            <person name="Nagy I."/>
            <person name="Schumann P."/>
            <person name="Sproer C."/>
            <person name="Kovacs A.L."/>
            <person name="Boka K."/>
            <person name="Dobosy P."/>
            <person name="Ovari M."/>
            <person name="Szili-Kovacs T."/>
            <person name="Toth E."/>
        </authorList>
    </citation>
    <scope>NUCLEOTIDE SEQUENCE [LARGE SCALE GENOMIC DNA]</scope>
    <source>
        <strain evidence="1 2">B16-10</strain>
    </source>
</reference>
<protein>
    <submittedName>
        <fullName evidence="1">DUF2922 domain-containing protein</fullName>
    </submittedName>
</protein>
<dbReference type="AlphaFoldDB" id="A0A4Q0VLY9"/>
<keyword evidence="2" id="KW-1185">Reference proteome</keyword>